<name>A0A679ID02_9ENTE</name>
<keyword evidence="2 6" id="KW-0808">Transferase</keyword>
<evidence type="ECO:0000313" key="7">
    <source>
        <dbReference type="Proteomes" id="UP000502998"/>
    </source>
</evidence>
<evidence type="ECO:0000256" key="3">
    <source>
        <dbReference type="ARBA" id="ARBA00022691"/>
    </source>
</evidence>
<dbReference type="Gene3D" id="3.30.750.80">
    <property type="entry name" value="RNA methyltransferase domain (HRMD) like"/>
    <property type="match status" value="1"/>
</dbReference>
<gene>
    <name evidence="6" type="ORF">EsVE80_16220</name>
</gene>
<dbReference type="RefSeq" id="WP_173103297.1">
    <property type="nucleotide sequence ID" value="NZ_AP022822.1"/>
</dbReference>
<organism evidence="6 7">
    <name type="scientific">Enterococcus saigonensis</name>
    <dbReference type="NCBI Taxonomy" id="1805431"/>
    <lineage>
        <taxon>Bacteria</taxon>
        <taxon>Bacillati</taxon>
        <taxon>Bacillota</taxon>
        <taxon>Bacilli</taxon>
        <taxon>Lactobacillales</taxon>
        <taxon>Enterococcaceae</taxon>
        <taxon>Enterococcus</taxon>
    </lineage>
</organism>
<dbReference type="Pfam" id="PF10672">
    <property type="entry name" value="Methyltrans_SAM"/>
    <property type="match status" value="1"/>
</dbReference>
<evidence type="ECO:0000313" key="6">
    <source>
        <dbReference type="EMBL" id="BCA86099.1"/>
    </source>
</evidence>
<keyword evidence="7" id="KW-1185">Reference proteome</keyword>
<dbReference type="InterPro" id="IPR036974">
    <property type="entry name" value="PUA_sf"/>
</dbReference>
<keyword evidence="1 6" id="KW-0489">Methyltransferase</keyword>
<dbReference type="Proteomes" id="UP000502998">
    <property type="component" value="Chromosome"/>
</dbReference>
<dbReference type="GO" id="GO:0003723">
    <property type="term" value="F:RNA binding"/>
    <property type="evidence" value="ECO:0007669"/>
    <property type="project" value="InterPro"/>
</dbReference>
<dbReference type="Gene3D" id="3.40.50.150">
    <property type="entry name" value="Vaccinia Virus protein VP39"/>
    <property type="match status" value="1"/>
</dbReference>
<dbReference type="SUPFAM" id="SSF53335">
    <property type="entry name" value="S-adenosyl-L-methionine-dependent methyltransferases"/>
    <property type="match status" value="1"/>
</dbReference>
<sequence>MKIQMNKFGVKKLRQHYPLIQADDIAVDLTIKSDWVDFVDQKGNFLAKGYLGKQNKGIGWVLAWQDETINQAFYARIFAKAKALRQTFFNDETTTAFRIFNGEADGLGGLTIEWYDHYAVFSWYNDTLYKEKNKIVAAFKEIYPEVLGAYEKIRFAGELPESLHIYGKEAPEPLIVKENSVNFAIYLNEGLMTGIFLDQRQVRGLLVDGLAAGKTVLNMFSYTGAFSVAAAMGGALSTTSVDLAKRSLSKTREQFEVNGLDLATQKIHVMDVFNYFSYALKKGLKYDVIVLDPPSFARNKKQVFKVKNHYGQLIAESLPILTEEGIIIASANTANVTLDKFQQMIENEFVAAKVDYKLLDTKRLPTDFHVSQIFPEGNYLKVLIYQVKQSSKFKL</sequence>
<dbReference type="CDD" id="cd11572">
    <property type="entry name" value="RlmI_M_like"/>
    <property type="match status" value="1"/>
</dbReference>
<dbReference type="EMBL" id="AP022822">
    <property type="protein sequence ID" value="BCA86099.1"/>
    <property type="molecule type" value="Genomic_DNA"/>
</dbReference>
<dbReference type="InterPro" id="IPR029063">
    <property type="entry name" value="SAM-dependent_MTases_sf"/>
</dbReference>
<evidence type="ECO:0000259" key="5">
    <source>
        <dbReference type="Pfam" id="PF17785"/>
    </source>
</evidence>
<keyword evidence="3" id="KW-0949">S-adenosyl-L-methionine</keyword>
<dbReference type="InterPro" id="IPR015947">
    <property type="entry name" value="PUA-like_sf"/>
</dbReference>
<dbReference type="PANTHER" id="PTHR43042">
    <property type="entry name" value="SAM-DEPENDENT METHYLTRANSFERASE"/>
    <property type="match status" value="1"/>
</dbReference>
<feature type="domain" description="S-adenosylmethionine-dependent methyltransferase" evidence="4">
    <location>
        <begin position="174"/>
        <end position="340"/>
    </location>
</feature>
<dbReference type="InterPro" id="IPR041532">
    <property type="entry name" value="RlmI-like_PUA"/>
</dbReference>
<dbReference type="SUPFAM" id="SSF88697">
    <property type="entry name" value="PUA domain-like"/>
    <property type="match status" value="1"/>
</dbReference>
<dbReference type="Gene3D" id="2.30.130.10">
    <property type="entry name" value="PUA domain"/>
    <property type="match status" value="1"/>
</dbReference>
<reference evidence="6 7" key="1">
    <citation type="submission" date="2020-02" db="EMBL/GenBank/DDBJ databases">
        <title>Characterization of vanA genotype vancomycin-resistant Enterococcus saigonensis VE80.</title>
        <authorList>
            <person name="Harada T."/>
            <person name="Motooka D."/>
            <person name="Nakamura S."/>
            <person name="Yamamoto Y."/>
            <person name="Kawahara R."/>
            <person name="Kawatsu K."/>
        </authorList>
    </citation>
    <scope>NUCLEOTIDE SEQUENCE [LARGE SCALE GENOMIC DNA]</scope>
    <source>
        <strain evidence="6 7">VE80</strain>
    </source>
</reference>
<dbReference type="PANTHER" id="PTHR43042:SF3">
    <property type="entry name" value="RIBOSOMAL RNA LARGE SUBUNIT METHYLTRANSFERASE YWBD-RELATED"/>
    <property type="match status" value="1"/>
</dbReference>
<dbReference type="KEGG" id="esg:EsVE80_16220"/>
<dbReference type="InterPro" id="IPR019614">
    <property type="entry name" value="SAM-dep_methyl-trfase"/>
</dbReference>
<dbReference type="GO" id="GO:0008168">
    <property type="term" value="F:methyltransferase activity"/>
    <property type="evidence" value="ECO:0007669"/>
    <property type="project" value="UniProtKB-KW"/>
</dbReference>
<dbReference type="AlphaFoldDB" id="A0A679ID02"/>
<protein>
    <submittedName>
        <fullName evidence="6">SAM-dependent methyltransferase</fullName>
    </submittedName>
</protein>
<proteinExistence type="predicted"/>
<accession>A0A679ID02</accession>
<evidence type="ECO:0000256" key="2">
    <source>
        <dbReference type="ARBA" id="ARBA00022679"/>
    </source>
</evidence>
<evidence type="ECO:0000259" key="4">
    <source>
        <dbReference type="Pfam" id="PF10672"/>
    </source>
</evidence>
<evidence type="ECO:0000256" key="1">
    <source>
        <dbReference type="ARBA" id="ARBA00022603"/>
    </source>
</evidence>
<feature type="domain" description="RlmI-like PUA" evidence="5">
    <location>
        <begin position="3"/>
        <end position="64"/>
    </location>
</feature>
<dbReference type="GO" id="GO:0032259">
    <property type="term" value="P:methylation"/>
    <property type="evidence" value="ECO:0007669"/>
    <property type="project" value="UniProtKB-KW"/>
</dbReference>
<dbReference type="Pfam" id="PF17785">
    <property type="entry name" value="PUA_3"/>
    <property type="match status" value="1"/>
</dbReference>